<evidence type="ECO:0000256" key="7">
    <source>
        <dbReference type="ARBA" id="ARBA00023136"/>
    </source>
</evidence>
<dbReference type="OrthoDB" id="18175at2759"/>
<evidence type="ECO:0000256" key="9">
    <source>
        <dbReference type="SAM" id="MobiDB-lite"/>
    </source>
</evidence>
<evidence type="ECO:0000256" key="4">
    <source>
        <dbReference type="ARBA" id="ARBA00022946"/>
    </source>
</evidence>
<protein>
    <submittedName>
        <fullName evidence="11">Uncharacterized protein</fullName>
    </submittedName>
</protein>
<dbReference type="RefSeq" id="XP_029739819.1">
    <property type="nucleotide sequence ID" value="XM_029884013.1"/>
</dbReference>
<proteinExistence type="inferred from homology"/>
<dbReference type="GO" id="GO:0033617">
    <property type="term" value="P:mitochondrial respiratory chain complex IV assembly"/>
    <property type="evidence" value="ECO:0007669"/>
    <property type="project" value="InterPro"/>
</dbReference>
<dbReference type="GO" id="GO:0005743">
    <property type="term" value="C:mitochondrial inner membrane"/>
    <property type="evidence" value="ECO:0007669"/>
    <property type="project" value="TreeGrafter"/>
</dbReference>
<feature type="region of interest" description="Disordered" evidence="9">
    <location>
        <begin position="73"/>
        <end position="106"/>
    </location>
</feature>
<reference evidence="11 12" key="1">
    <citation type="submission" date="2019-05" db="EMBL/GenBank/DDBJ databases">
        <title>Sporisorium graminicola CBS 10092 draft sequencing and annotation.</title>
        <authorList>
            <person name="Solano-Gonzalez S."/>
            <person name="Caddick M.X."/>
            <person name="Darby A."/>
        </authorList>
    </citation>
    <scope>NUCLEOTIDE SEQUENCE [LARGE SCALE GENOMIC DNA]</scope>
    <source>
        <strain evidence="11 12">CBS 10092</strain>
    </source>
</reference>
<sequence>MAGPNLELFKFGVYLFFPLAVMVHYGSPSWYSEHVIPIRDQFWPKEESLYRPPRNSEDLKSALDEMKAKRLAKREARLKEQGEELSSTPAASTPAPATRAATGEQLHSKIASLVEDKRSQRLV</sequence>
<dbReference type="GeneID" id="40726310"/>
<evidence type="ECO:0000256" key="2">
    <source>
        <dbReference type="ARBA" id="ARBA00004325"/>
    </source>
</evidence>
<organism evidence="11 12">
    <name type="scientific">Sporisorium graminicola</name>
    <dbReference type="NCBI Taxonomy" id="280036"/>
    <lineage>
        <taxon>Eukaryota</taxon>
        <taxon>Fungi</taxon>
        <taxon>Dikarya</taxon>
        <taxon>Basidiomycota</taxon>
        <taxon>Ustilaginomycotina</taxon>
        <taxon>Ustilaginomycetes</taxon>
        <taxon>Ustilaginales</taxon>
        <taxon>Ustilaginaceae</taxon>
        <taxon>Sporisorium</taxon>
    </lineage>
</organism>
<evidence type="ECO:0000256" key="3">
    <source>
        <dbReference type="ARBA" id="ARBA00022692"/>
    </source>
</evidence>
<dbReference type="KEGG" id="sgra:EX895_003415"/>
<keyword evidence="5" id="KW-1133">Transmembrane helix</keyword>
<keyword evidence="10" id="KW-0732">Signal</keyword>
<feature type="chain" id="PRO_5020855474" evidence="10">
    <location>
        <begin position="29"/>
        <end position="123"/>
    </location>
</feature>
<feature type="compositionally biased region" description="Low complexity" evidence="9">
    <location>
        <begin position="86"/>
        <end position="102"/>
    </location>
</feature>
<dbReference type="AlphaFoldDB" id="A0A4U7KTF4"/>
<dbReference type="EMBL" id="SRRM01000012">
    <property type="protein sequence ID" value="TKY87834.1"/>
    <property type="molecule type" value="Genomic_DNA"/>
</dbReference>
<accession>A0A4U7KTF4</accession>
<dbReference type="Proteomes" id="UP000306050">
    <property type="component" value="Chromosome SGRAM_20"/>
</dbReference>
<keyword evidence="6" id="KW-0496">Mitochondrion</keyword>
<evidence type="ECO:0000256" key="5">
    <source>
        <dbReference type="ARBA" id="ARBA00022989"/>
    </source>
</evidence>
<evidence type="ECO:0000256" key="10">
    <source>
        <dbReference type="SAM" id="SignalP"/>
    </source>
</evidence>
<comment type="caution">
    <text evidence="11">The sequence shown here is derived from an EMBL/GenBank/DDBJ whole genome shotgun (WGS) entry which is preliminary data.</text>
</comment>
<keyword evidence="4" id="KW-0809">Transit peptide</keyword>
<dbReference type="GO" id="GO:0051082">
    <property type="term" value="F:unfolded protein binding"/>
    <property type="evidence" value="ECO:0007669"/>
    <property type="project" value="TreeGrafter"/>
</dbReference>
<keyword evidence="3" id="KW-0812">Transmembrane</keyword>
<evidence type="ECO:0000313" key="12">
    <source>
        <dbReference type="Proteomes" id="UP000306050"/>
    </source>
</evidence>
<dbReference type="InterPro" id="IPR018625">
    <property type="entry name" value="Pet100"/>
</dbReference>
<name>A0A4U7KTF4_9BASI</name>
<dbReference type="Pfam" id="PF09803">
    <property type="entry name" value="Pet100"/>
    <property type="match status" value="1"/>
</dbReference>
<feature type="compositionally biased region" description="Basic and acidic residues" evidence="9">
    <location>
        <begin position="73"/>
        <end position="82"/>
    </location>
</feature>
<evidence type="ECO:0000313" key="11">
    <source>
        <dbReference type="EMBL" id="TKY87834.1"/>
    </source>
</evidence>
<gene>
    <name evidence="11" type="ORF">EX895_003415</name>
</gene>
<dbReference type="PANTHER" id="PTHR33968:SF1">
    <property type="entry name" value="PROTEIN PET100 HOMOLOG, MITOCHONDRIAL"/>
    <property type="match status" value="1"/>
</dbReference>
<evidence type="ECO:0000256" key="1">
    <source>
        <dbReference type="ARBA" id="ARBA00004167"/>
    </source>
</evidence>
<evidence type="ECO:0000256" key="8">
    <source>
        <dbReference type="ARBA" id="ARBA00038077"/>
    </source>
</evidence>
<dbReference type="PANTHER" id="PTHR33968">
    <property type="entry name" value="PROTEIN PET100 HOMOLOG, MITOCHONDRIAL"/>
    <property type="match status" value="1"/>
</dbReference>
<keyword evidence="7" id="KW-0472">Membrane</keyword>
<feature type="signal peptide" evidence="10">
    <location>
        <begin position="1"/>
        <end position="28"/>
    </location>
</feature>
<comment type="similarity">
    <text evidence="8">Belongs to the PET100 family.</text>
</comment>
<keyword evidence="12" id="KW-1185">Reference proteome</keyword>
<comment type="subcellular location">
    <subcellularLocation>
        <location evidence="1">Membrane</location>
        <topology evidence="1">Single-pass membrane protein</topology>
    </subcellularLocation>
    <subcellularLocation>
        <location evidence="2">Mitochondrion membrane</location>
    </subcellularLocation>
</comment>
<evidence type="ECO:0000256" key="6">
    <source>
        <dbReference type="ARBA" id="ARBA00023128"/>
    </source>
</evidence>